<keyword evidence="1" id="KW-0547">Nucleotide-binding</keyword>
<keyword evidence="1" id="KW-0067">ATP-binding</keyword>
<name>A0ABU2D1H2_9EURY</name>
<dbReference type="PANTHER" id="PTHR34704">
    <property type="entry name" value="ATPASE"/>
    <property type="match status" value="1"/>
</dbReference>
<dbReference type="GO" id="GO:0005524">
    <property type="term" value="F:ATP binding"/>
    <property type="evidence" value="ECO:0007669"/>
    <property type="project" value="UniProtKB-KW"/>
</dbReference>
<comment type="caution">
    <text evidence="1">The sequence shown here is derived from an EMBL/GenBank/DDBJ whole genome shotgun (WGS) entry which is preliminary data.</text>
</comment>
<accession>A0ABU2D1H2</accession>
<dbReference type="InterPro" id="IPR036390">
    <property type="entry name" value="WH_DNA-bd_sf"/>
</dbReference>
<protein>
    <submittedName>
        <fullName evidence="1">ATP-binding protein</fullName>
    </submittedName>
</protein>
<dbReference type="EMBL" id="JAVKPK010000029">
    <property type="protein sequence ID" value="MDR7665827.1"/>
    <property type="molecule type" value="Genomic_DNA"/>
</dbReference>
<reference evidence="2" key="1">
    <citation type="submission" date="2023-07" db="EMBL/GenBank/DDBJ databases">
        <title>Whole-genome sequencing of a new Methanosarcina sp. Z-7115.</title>
        <authorList>
            <person name="Zhilina T.N."/>
            <person name="Merkel A.Y."/>
        </authorList>
    </citation>
    <scope>NUCLEOTIDE SEQUENCE [LARGE SCALE GENOMIC DNA]</scope>
    <source>
        <strain evidence="2">Z-7115</strain>
    </source>
</reference>
<dbReference type="InterPro" id="IPR027417">
    <property type="entry name" value="P-loop_NTPase"/>
</dbReference>
<gene>
    <name evidence="1" type="ORF">RG963_08585</name>
</gene>
<dbReference type="PANTHER" id="PTHR34704:SF1">
    <property type="entry name" value="ATPASE"/>
    <property type="match status" value="1"/>
</dbReference>
<keyword evidence="2" id="KW-1185">Reference proteome</keyword>
<sequence>MVILPGSGIGMMEHEVPGYKSPLYGRRTGQINVEPLKFAHVTHFFPQKSAQDLVQIYGCLGGVPAYLNKFDQNLSFIDNVNKNILQRATFLYDEATFLLKEELRTPTNYELILETISKVRNRVSEISDETGISVQNLPKYLRVLINIGFVTKEWAVVLKKTQDIKTGSIYPLADNFMKFWYTYVYPARSILEINRDAAILRIDTTYDQYLGQSLKILRNSTL</sequence>
<organism evidence="1 2">
    <name type="scientific">Methanosarcina baikalica</name>
    <dbReference type="NCBI Taxonomy" id="3073890"/>
    <lineage>
        <taxon>Archaea</taxon>
        <taxon>Methanobacteriati</taxon>
        <taxon>Methanobacteriota</taxon>
        <taxon>Stenosarchaea group</taxon>
        <taxon>Methanomicrobia</taxon>
        <taxon>Methanosarcinales</taxon>
        <taxon>Methanosarcinaceae</taxon>
        <taxon>Methanosarcina</taxon>
    </lineage>
</organism>
<dbReference type="SUPFAM" id="SSF52540">
    <property type="entry name" value="P-loop containing nucleoside triphosphate hydrolases"/>
    <property type="match status" value="1"/>
</dbReference>
<evidence type="ECO:0000313" key="1">
    <source>
        <dbReference type="EMBL" id="MDR7665827.1"/>
    </source>
</evidence>
<proteinExistence type="predicted"/>
<dbReference type="SUPFAM" id="SSF46785">
    <property type="entry name" value="Winged helix' DNA-binding domain"/>
    <property type="match status" value="1"/>
</dbReference>
<dbReference type="RefSeq" id="WP_310575852.1">
    <property type="nucleotide sequence ID" value="NZ_JAVKPK010000029.1"/>
</dbReference>
<evidence type="ECO:0000313" key="2">
    <source>
        <dbReference type="Proteomes" id="UP001246244"/>
    </source>
</evidence>
<dbReference type="Proteomes" id="UP001246244">
    <property type="component" value="Unassembled WGS sequence"/>
</dbReference>